<dbReference type="InterPro" id="IPR015940">
    <property type="entry name" value="UBA"/>
</dbReference>
<dbReference type="Gene3D" id="1.10.8.10">
    <property type="entry name" value="DNA helicase RuvA subunit, C-terminal domain"/>
    <property type="match status" value="1"/>
</dbReference>
<dbReference type="InterPro" id="IPR018997">
    <property type="entry name" value="PUB_domain"/>
</dbReference>
<dbReference type="SUPFAM" id="SSF46934">
    <property type="entry name" value="UBA-like"/>
    <property type="match status" value="1"/>
</dbReference>
<dbReference type="Pfam" id="PF09409">
    <property type="entry name" value="PUB"/>
    <property type="match status" value="1"/>
</dbReference>
<dbReference type="Proteomes" id="UP001151752">
    <property type="component" value="Chromosome 2"/>
</dbReference>
<evidence type="ECO:0000313" key="4">
    <source>
        <dbReference type="Proteomes" id="UP001151752"/>
    </source>
</evidence>
<organism evidence="3 4">
    <name type="scientific">Salix koriyanagi</name>
    <dbReference type="NCBI Taxonomy" id="2511006"/>
    <lineage>
        <taxon>Eukaryota</taxon>
        <taxon>Viridiplantae</taxon>
        <taxon>Streptophyta</taxon>
        <taxon>Embryophyta</taxon>
        <taxon>Tracheophyta</taxon>
        <taxon>Spermatophyta</taxon>
        <taxon>Magnoliopsida</taxon>
        <taxon>eudicotyledons</taxon>
        <taxon>Gunneridae</taxon>
        <taxon>Pentapetalae</taxon>
        <taxon>rosids</taxon>
        <taxon>fabids</taxon>
        <taxon>Malpighiales</taxon>
        <taxon>Salicaceae</taxon>
        <taxon>Saliceae</taxon>
        <taxon>Salix</taxon>
    </lineage>
</organism>
<feature type="domain" description="UBA" evidence="2">
    <location>
        <begin position="11"/>
        <end position="52"/>
    </location>
</feature>
<reference evidence="3" key="2">
    <citation type="journal article" date="2023" name="Int. J. Mol. Sci.">
        <title>De Novo Assembly and Annotation of 11 Diverse Shrub Willow (Salix) Genomes Reveals Novel Gene Organization in Sex-Linked Regions.</title>
        <authorList>
            <person name="Hyden B."/>
            <person name="Feng K."/>
            <person name="Yates T.B."/>
            <person name="Jawdy S."/>
            <person name="Cereghino C."/>
            <person name="Smart L.B."/>
            <person name="Muchero W."/>
        </authorList>
    </citation>
    <scope>NUCLEOTIDE SEQUENCE</scope>
    <source>
        <tissue evidence="3">Shoot tip</tissue>
    </source>
</reference>
<dbReference type="Pfam" id="PF22562">
    <property type="entry name" value="UBA_7"/>
    <property type="match status" value="1"/>
</dbReference>
<dbReference type="InterPro" id="IPR009060">
    <property type="entry name" value="UBA-like_sf"/>
</dbReference>
<dbReference type="SUPFAM" id="SSF143503">
    <property type="entry name" value="PUG domain-like"/>
    <property type="match status" value="1"/>
</dbReference>
<feature type="region of interest" description="Disordered" evidence="1">
    <location>
        <begin position="128"/>
        <end position="191"/>
    </location>
</feature>
<keyword evidence="4" id="KW-1185">Reference proteome</keyword>
<dbReference type="EMBL" id="JAPFFM010000015">
    <property type="protein sequence ID" value="KAJ6710949.1"/>
    <property type="molecule type" value="Genomic_DNA"/>
</dbReference>
<dbReference type="SMART" id="SM00165">
    <property type="entry name" value="UBA"/>
    <property type="match status" value="1"/>
</dbReference>
<dbReference type="InterPro" id="IPR036339">
    <property type="entry name" value="PUB-like_dom_sf"/>
</dbReference>
<reference evidence="3" key="1">
    <citation type="submission" date="2022-11" db="EMBL/GenBank/DDBJ databases">
        <authorList>
            <person name="Hyden B.L."/>
            <person name="Feng K."/>
            <person name="Yates T."/>
            <person name="Jawdy S."/>
            <person name="Smart L.B."/>
            <person name="Muchero W."/>
        </authorList>
    </citation>
    <scope>NUCLEOTIDE SEQUENCE</scope>
    <source>
        <tissue evidence="3">Shoot tip</tissue>
    </source>
</reference>
<dbReference type="Gene3D" id="1.20.58.2190">
    <property type="match status" value="1"/>
</dbReference>
<dbReference type="SMART" id="SM00580">
    <property type="entry name" value="PUG"/>
    <property type="match status" value="1"/>
</dbReference>
<comment type="caution">
    <text evidence="3">The sequence shown here is derived from an EMBL/GenBank/DDBJ whole genome shotgun (WGS) entry which is preliminary data.</text>
</comment>
<dbReference type="CDD" id="cd14290">
    <property type="entry name" value="UBA_PUB_plant"/>
    <property type="match status" value="1"/>
</dbReference>
<dbReference type="PANTHER" id="PTHR46713">
    <property type="entry name" value="F13M7.16 PROTEIN"/>
    <property type="match status" value="1"/>
</dbReference>
<name>A0A9Q0TG25_9ROSI</name>
<evidence type="ECO:0000313" key="3">
    <source>
        <dbReference type="EMBL" id="KAJ6710949.1"/>
    </source>
</evidence>
<feature type="compositionally biased region" description="Basic and acidic residues" evidence="1">
    <location>
        <begin position="141"/>
        <end position="166"/>
    </location>
</feature>
<dbReference type="AlphaFoldDB" id="A0A9Q0TG25"/>
<proteinExistence type="predicted"/>
<evidence type="ECO:0000259" key="2">
    <source>
        <dbReference type="PROSITE" id="PS50030"/>
    </source>
</evidence>
<sequence>MESQQELSVLEANKRLLEELEEMGFPRIQAAKALHFSGNTDIEAAINWIIDHENEPNVDPIPMIAVNIDIDSPPPAAQTTGDMEIKAQELRNQARKMKEDEEKRLEREREKERIRIGKEINEAKRVAEDNERKRYLASRKAQKEEEKRAREKVRQKLEADKNERRRVLGLPPSASHTATRPSAHDKKNDVSVVSVSKAEQLRECLRTLKRSHKDDEGAVKSAKIRVGNPLFQNKVGRLRGGIEFLELCGFERIEEDKYLFLPRDKVNLAVLNSAGLQIKSAMSNPFFAVLSHP</sequence>
<protein>
    <submittedName>
        <fullName evidence="3">F13M7.16 PROTEIN</fullName>
    </submittedName>
</protein>
<gene>
    <name evidence="3" type="ORF">OIU74_011747</name>
</gene>
<dbReference type="PANTHER" id="PTHR46713:SF4">
    <property type="entry name" value="UBIQUITIN-ASSOCIATED (UBA)_TS-N DOMAIN PROTEIN"/>
    <property type="match status" value="1"/>
</dbReference>
<evidence type="ECO:0000256" key="1">
    <source>
        <dbReference type="SAM" id="MobiDB-lite"/>
    </source>
</evidence>
<accession>A0A9Q0TG25</accession>
<dbReference type="PROSITE" id="PS50030">
    <property type="entry name" value="UBA"/>
    <property type="match status" value="1"/>
</dbReference>